<feature type="transmembrane region" description="Helical" evidence="1">
    <location>
        <begin position="7"/>
        <end position="25"/>
    </location>
</feature>
<feature type="transmembrane region" description="Helical" evidence="1">
    <location>
        <begin position="288"/>
        <end position="306"/>
    </location>
</feature>
<dbReference type="Proteomes" id="UP000252254">
    <property type="component" value="Unassembled WGS sequence"/>
</dbReference>
<dbReference type="AlphaFoldDB" id="A0A366EE47"/>
<keyword evidence="1" id="KW-0812">Transmembrane</keyword>
<feature type="transmembrane region" description="Helical" evidence="1">
    <location>
        <begin position="37"/>
        <end position="55"/>
    </location>
</feature>
<dbReference type="EMBL" id="QNRI01000002">
    <property type="protein sequence ID" value="RBP00691.1"/>
    <property type="molecule type" value="Genomic_DNA"/>
</dbReference>
<protein>
    <submittedName>
        <fullName evidence="2">Uncharacterized protein</fullName>
    </submittedName>
</protein>
<feature type="transmembrane region" description="Helical" evidence="1">
    <location>
        <begin position="410"/>
        <end position="434"/>
    </location>
</feature>
<dbReference type="STRING" id="200904.GCA_900168775_00716"/>
<gene>
    <name evidence="2" type="ORF">DES48_102458</name>
</gene>
<feature type="transmembrane region" description="Helical" evidence="1">
    <location>
        <begin position="209"/>
        <end position="228"/>
    </location>
</feature>
<proteinExistence type="predicted"/>
<reference evidence="2 3" key="1">
    <citation type="submission" date="2018-06" db="EMBL/GenBank/DDBJ databases">
        <title>Genomic Encyclopedia of Type Strains, Phase IV (KMG-IV): sequencing the most valuable type-strain genomes for metagenomic binning, comparative biology and taxonomic classification.</title>
        <authorList>
            <person name="Goeker M."/>
        </authorList>
    </citation>
    <scope>NUCLEOTIDE SEQUENCE [LARGE SCALE GENOMIC DNA]</scope>
    <source>
        <strain evidence="2 3">DSM 15140</strain>
    </source>
</reference>
<organism evidence="2 3">
    <name type="scientific">Paraliobacillus ryukyuensis</name>
    <dbReference type="NCBI Taxonomy" id="200904"/>
    <lineage>
        <taxon>Bacteria</taxon>
        <taxon>Bacillati</taxon>
        <taxon>Bacillota</taxon>
        <taxon>Bacilli</taxon>
        <taxon>Bacillales</taxon>
        <taxon>Bacillaceae</taxon>
        <taxon>Paraliobacillus</taxon>
    </lineage>
</organism>
<feature type="transmembrane region" description="Helical" evidence="1">
    <location>
        <begin position="370"/>
        <end position="398"/>
    </location>
</feature>
<keyword evidence="1" id="KW-1133">Transmembrane helix</keyword>
<dbReference type="RefSeq" id="WP_113867555.1">
    <property type="nucleotide sequence ID" value="NZ_BAABQN010000002.1"/>
</dbReference>
<name>A0A366EE47_9BACI</name>
<sequence length="474" mass="52870">MVSIRKGIAKLFTIAIIIYAILHYIDVLFQLTTASTLLGLTGIIVFVSGVLLLSMRTITVPLFLFLIAFVIQVMTGHSLVSMIIEGSIEMSNLITLLLIVPAISWIFQEEPYIEAIVQVGKQLFDTSKKFYAGMMLINQIIAYFLLFGCIPMMYQFVNDFLPSKTGEAWEYFKGTALLRSFALTTLWVVSIPSFAFAVDHLGASLGWSILQGFFISMLGIALALFFLVQKEKTYQMNFTAGIQEEMHTRLHNSMKPHEAKRLVTEFVALFVSMFSTILLIHFVVGLRLLAVIPPIIMMWTIGYFLSKKRSKQLVLHTNTYITVHIQQKAQQFSVLLAAGILIYSVTQSGVGEYMIDGLFYLVDVIPFMNFLAVIPFMAIVLGFLGLGPLTVIVLVAGILESVALPFPPELVVLAMTSGSVISVMLSPVVLPVIILSTTNRLSIMKNGIGFNWGFAVIFYFIVQLYIQVVWFIIG</sequence>
<feature type="transmembrane region" description="Helical" evidence="1">
    <location>
        <begin position="262"/>
        <end position="282"/>
    </location>
</feature>
<feature type="transmembrane region" description="Helical" evidence="1">
    <location>
        <begin position="332"/>
        <end position="350"/>
    </location>
</feature>
<evidence type="ECO:0000313" key="2">
    <source>
        <dbReference type="EMBL" id="RBP00691.1"/>
    </source>
</evidence>
<comment type="caution">
    <text evidence="2">The sequence shown here is derived from an EMBL/GenBank/DDBJ whole genome shotgun (WGS) entry which is preliminary data.</text>
</comment>
<evidence type="ECO:0000256" key="1">
    <source>
        <dbReference type="SAM" id="Phobius"/>
    </source>
</evidence>
<dbReference type="OrthoDB" id="2813114at2"/>
<accession>A0A366EE47</accession>
<feature type="transmembrane region" description="Helical" evidence="1">
    <location>
        <begin position="62"/>
        <end position="84"/>
    </location>
</feature>
<evidence type="ECO:0000313" key="3">
    <source>
        <dbReference type="Proteomes" id="UP000252254"/>
    </source>
</evidence>
<keyword evidence="1" id="KW-0472">Membrane</keyword>
<feature type="transmembrane region" description="Helical" evidence="1">
    <location>
        <begin position="130"/>
        <end position="154"/>
    </location>
</feature>
<keyword evidence="3" id="KW-1185">Reference proteome</keyword>
<feature type="transmembrane region" description="Helical" evidence="1">
    <location>
        <begin position="454"/>
        <end position="473"/>
    </location>
</feature>